<feature type="domain" description="Cytochrome c" evidence="6">
    <location>
        <begin position="56"/>
        <end position="140"/>
    </location>
</feature>
<gene>
    <name evidence="7" type="ORF">PQ457_17920</name>
</gene>
<geneLocation type="plasmid" evidence="7 8">
    <name>unnamed1</name>
</geneLocation>
<keyword evidence="1 4" id="KW-0349">Heme</keyword>
<evidence type="ECO:0000256" key="2">
    <source>
        <dbReference type="ARBA" id="ARBA00022723"/>
    </source>
</evidence>
<feature type="chain" id="PRO_5047430649" evidence="5">
    <location>
        <begin position="25"/>
        <end position="142"/>
    </location>
</feature>
<keyword evidence="5" id="KW-0732">Signal</keyword>
<dbReference type="SUPFAM" id="SSF46626">
    <property type="entry name" value="Cytochrome c"/>
    <property type="match status" value="1"/>
</dbReference>
<dbReference type="Gene3D" id="1.10.760.10">
    <property type="entry name" value="Cytochrome c-like domain"/>
    <property type="match status" value="1"/>
</dbReference>
<reference evidence="7 8" key="1">
    <citation type="submission" date="2023-02" db="EMBL/GenBank/DDBJ databases">
        <title>Genome sequence of Novosphingobium humi KACC 19094.</title>
        <authorList>
            <person name="Kim S."/>
            <person name="Heo J."/>
            <person name="Kwon S.-W."/>
        </authorList>
    </citation>
    <scope>NUCLEOTIDE SEQUENCE [LARGE SCALE GENOMIC DNA]</scope>
    <source>
        <strain evidence="7 8">KACC 19094</strain>
        <plasmid evidence="7 8">unnamed1</plasmid>
    </source>
</reference>
<evidence type="ECO:0000256" key="4">
    <source>
        <dbReference type="PROSITE-ProRule" id="PRU00433"/>
    </source>
</evidence>
<evidence type="ECO:0000313" key="7">
    <source>
        <dbReference type="EMBL" id="WCT79941.1"/>
    </source>
</evidence>
<evidence type="ECO:0000313" key="8">
    <source>
        <dbReference type="Proteomes" id="UP001218231"/>
    </source>
</evidence>
<dbReference type="Proteomes" id="UP001218231">
    <property type="component" value="Plasmid unnamed1"/>
</dbReference>
<dbReference type="EMBL" id="CP117418">
    <property type="protein sequence ID" value="WCT79941.1"/>
    <property type="molecule type" value="Genomic_DNA"/>
</dbReference>
<keyword evidence="2 4" id="KW-0479">Metal-binding</keyword>
<keyword evidence="7" id="KW-0614">Plasmid</keyword>
<proteinExistence type="predicted"/>
<evidence type="ECO:0000256" key="1">
    <source>
        <dbReference type="ARBA" id="ARBA00022617"/>
    </source>
</evidence>
<evidence type="ECO:0000256" key="3">
    <source>
        <dbReference type="ARBA" id="ARBA00023004"/>
    </source>
</evidence>
<sequence length="142" mass="15172">MIRILAFILGLVLTLALIAMPADAQGPAAPQKTAPKSANATPIATTALGAITYGAQSANPGEKLFGQKCAFCHIGPSTGKFMLARRVPKGQAELPDRRDLTADYVKAVVRNGLVNMPTFTRVELTDRELAQVADWLARKGRK</sequence>
<accession>A0ABY7U3P1</accession>
<feature type="signal peptide" evidence="5">
    <location>
        <begin position="1"/>
        <end position="24"/>
    </location>
</feature>
<keyword evidence="8" id="KW-1185">Reference proteome</keyword>
<evidence type="ECO:0000259" key="6">
    <source>
        <dbReference type="PROSITE" id="PS51007"/>
    </source>
</evidence>
<dbReference type="RefSeq" id="WP_273620213.1">
    <property type="nucleotide sequence ID" value="NZ_CP117418.1"/>
</dbReference>
<name>A0ABY7U3P1_9SPHN</name>
<dbReference type="PROSITE" id="PS51007">
    <property type="entry name" value="CYTC"/>
    <property type="match status" value="1"/>
</dbReference>
<keyword evidence="3 4" id="KW-0408">Iron</keyword>
<dbReference type="Pfam" id="PF13442">
    <property type="entry name" value="Cytochrome_CBB3"/>
    <property type="match status" value="1"/>
</dbReference>
<organism evidence="7 8">
    <name type="scientific">Novosphingobium humi</name>
    <dbReference type="NCBI Taxonomy" id="2282397"/>
    <lineage>
        <taxon>Bacteria</taxon>
        <taxon>Pseudomonadati</taxon>
        <taxon>Pseudomonadota</taxon>
        <taxon>Alphaproteobacteria</taxon>
        <taxon>Sphingomonadales</taxon>
        <taxon>Sphingomonadaceae</taxon>
        <taxon>Novosphingobium</taxon>
    </lineage>
</organism>
<dbReference type="InterPro" id="IPR036909">
    <property type="entry name" value="Cyt_c-like_dom_sf"/>
</dbReference>
<evidence type="ECO:0000256" key="5">
    <source>
        <dbReference type="SAM" id="SignalP"/>
    </source>
</evidence>
<protein>
    <submittedName>
        <fullName evidence="7">Cytochrome c</fullName>
    </submittedName>
</protein>
<dbReference type="InterPro" id="IPR009056">
    <property type="entry name" value="Cyt_c-like_dom"/>
</dbReference>